<organism evidence="1">
    <name type="scientific">marine sediment metagenome</name>
    <dbReference type="NCBI Taxonomy" id="412755"/>
    <lineage>
        <taxon>unclassified sequences</taxon>
        <taxon>metagenomes</taxon>
        <taxon>ecological metagenomes</taxon>
    </lineage>
</organism>
<accession>A0A0F9AHG6</accession>
<comment type="caution">
    <text evidence="1">The sequence shown here is derived from an EMBL/GenBank/DDBJ whole genome shotgun (WGS) entry which is preliminary data.</text>
</comment>
<protein>
    <recommendedName>
        <fullName evidence="2">DUF2283 domain-containing protein</fullName>
    </recommendedName>
</protein>
<dbReference type="AlphaFoldDB" id="A0A0F9AHG6"/>
<name>A0A0F9AHG6_9ZZZZ</name>
<proteinExistence type="predicted"/>
<gene>
    <name evidence="1" type="ORF">LCGC14_2912040</name>
</gene>
<evidence type="ECO:0000313" key="1">
    <source>
        <dbReference type="EMBL" id="KKK71626.1"/>
    </source>
</evidence>
<dbReference type="EMBL" id="LAZR01057649">
    <property type="protein sequence ID" value="KKK71626.1"/>
    <property type="molecule type" value="Genomic_DNA"/>
</dbReference>
<sequence length="84" mass="9212">MLKVNSDPVVDSVYIQFNEDPIGNIEELDGNRLIDHSLYDNKPAGIDLQAVSHGVKLDGLPEREEVERILVGLGITVKGEQNAT</sequence>
<evidence type="ECO:0008006" key="2">
    <source>
        <dbReference type="Google" id="ProtNLM"/>
    </source>
</evidence>
<reference evidence="1" key="1">
    <citation type="journal article" date="2015" name="Nature">
        <title>Complex archaea that bridge the gap between prokaryotes and eukaryotes.</title>
        <authorList>
            <person name="Spang A."/>
            <person name="Saw J.H."/>
            <person name="Jorgensen S.L."/>
            <person name="Zaremba-Niedzwiedzka K."/>
            <person name="Martijn J."/>
            <person name="Lind A.E."/>
            <person name="van Eijk R."/>
            <person name="Schleper C."/>
            <person name="Guy L."/>
            <person name="Ettema T.J."/>
        </authorList>
    </citation>
    <scope>NUCLEOTIDE SEQUENCE</scope>
</reference>